<reference evidence="2 3" key="1">
    <citation type="journal article" date="2019" name="Commun. Biol.">
        <title>The bagworm genome reveals a unique fibroin gene that provides high tensile strength.</title>
        <authorList>
            <person name="Kono N."/>
            <person name="Nakamura H."/>
            <person name="Ohtoshi R."/>
            <person name="Tomita M."/>
            <person name="Numata K."/>
            <person name="Arakawa K."/>
        </authorList>
    </citation>
    <scope>NUCLEOTIDE SEQUENCE [LARGE SCALE GENOMIC DNA]</scope>
</reference>
<evidence type="ECO:0000313" key="3">
    <source>
        <dbReference type="Proteomes" id="UP000299102"/>
    </source>
</evidence>
<comment type="caution">
    <text evidence="2">The sequence shown here is derived from an EMBL/GenBank/DDBJ whole genome shotgun (WGS) entry which is preliminary data.</text>
</comment>
<dbReference type="AlphaFoldDB" id="A0A4C1W172"/>
<sequence length="138" mass="14417">MVVKATITAPRTAPRAQNRVRLQDAVAAPARGRPRCPTRGPRAPACGPRPTLRSSSLSFSSDEFIQAQQQLARWASEDAVPGAAAAAERDYFPSPPGSSSSDAATVAARPPAPDSDDTALSSSSTVTGEGARFPEYKH</sequence>
<evidence type="ECO:0000313" key="2">
    <source>
        <dbReference type="EMBL" id="GBP43847.1"/>
    </source>
</evidence>
<keyword evidence="3" id="KW-1185">Reference proteome</keyword>
<name>A0A4C1W172_EUMVA</name>
<gene>
    <name evidence="2" type="ORF">EVAR_82279_1</name>
</gene>
<feature type="region of interest" description="Disordered" evidence="1">
    <location>
        <begin position="76"/>
        <end position="138"/>
    </location>
</feature>
<protein>
    <submittedName>
        <fullName evidence="2">Uncharacterized protein</fullName>
    </submittedName>
</protein>
<proteinExistence type="predicted"/>
<feature type="region of interest" description="Disordered" evidence="1">
    <location>
        <begin position="22"/>
        <end position="61"/>
    </location>
</feature>
<dbReference type="Proteomes" id="UP000299102">
    <property type="component" value="Unassembled WGS sequence"/>
</dbReference>
<accession>A0A4C1W172</accession>
<feature type="compositionally biased region" description="Low complexity" evidence="1">
    <location>
        <begin position="27"/>
        <end position="61"/>
    </location>
</feature>
<dbReference type="EMBL" id="BGZK01000443">
    <property type="protein sequence ID" value="GBP43847.1"/>
    <property type="molecule type" value="Genomic_DNA"/>
</dbReference>
<evidence type="ECO:0000256" key="1">
    <source>
        <dbReference type="SAM" id="MobiDB-lite"/>
    </source>
</evidence>
<organism evidence="2 3">
    <name type="scientific">Eumeta variegata</name>
    <name type="common">Bagworm moth</name>
    <name type="synonym">Eumeta japonica</name>
    <dbReference type="NCBI Taxonomy" id="151549"/>
    <lineage>
        <taxon>Eukaryota</taxon>
        <taxon>Metazoa</taxon>
        <taxon>Ecdysozoa</taxon>
        <taxon>Arthropoda</taxon>
        <taxon>Hexapoda</taxon>
        <taxon>Insecta</taxon>
        <taxon>Pterygota</taxon>
        <taxon>Neoptera</taxon>
        <taxon>Endopterygota</taxon>
        <taxon>Lepidoptera</taxon>
        <taxon>Glossata</taxon>
        <taxon>Ditrysia</taxon>
        <taxon>Tineoidea</taxon>
        <taxon>Psychidae</taxon>
        <taxon>Oiketicinae</taxon>
        <taxon>Eumeta</taxon>
    </lineage>
</organism>